<evidence type="ECO:0000313" key="2">
    <source>
        <dbReference type="Proteomes" id="UP000309215"/>
    </source>
</evidence>
<gene>
    <name evidence="1" type="ORF">E8A74_40480</name>
</gene>
<dbReference type="EMBL" id="SSMQ01000065">
    <property type="protein sequence ID" value="TKC98649.1"/>
    <property type="molecule type" value="Genomic_DNA"/>
</dbReference>
<name>A0A4U1IVV1_9BACT</name>
<keyword evidence="2" id="KW-1185">Reference proteome</keyword>
<dbReference type="OrthoDB" id="8162243at2"/>
<dbReference type="AlphaFoldDB" id="A0A4U1IVV1"/>
<evidence type="ECO:0000313" key="1">
    <source>
        <dbReference type="EMBL" id="TKC98649.1"/>
    </source>
</evidence>
<organism evidence="1 2">
    <name type="scientific">Polyangium fumosum</name>
    <dbReference type="NCBI Taxonomy" id="889272"/>
    <lineage>
        <taxon>Bacteria</taxon>
        <taxon>Pseudomonadati</taxon>
        <taxon>Myxococcota</taxon>
        <taxon>Polyangia</taxon>
        <taxon>Polyangiales</taxon>
        <taxon>Polyangiaceae</taxon>
        <taxon>Polyangium</taxon>
    </lineage>
</organism>
<comment type="caution">
    <text evidence="1">The sequence shown here is derived from an EMBL/GenBank/DDBJ whole genome shotgun (WGS) entry which is preliminary data.</text>
</comment>
<accession>A0A4U1IVV1</accession>
<proteinExistence type="predicted"/>
<reference evidence="1 2" key="1">
    <citation type="submission" date="2019-04" db="EMBL/GenBank/DDBJ databases">
        <authorList>
            <person name="Li Y."/>
            <person name="Wang J."/>
        </authorList>
    </citation>
    <scope>NUCLEOTIDE SEQUENCE [LARGE SCALE GENOMIC DNA]</scope>
    <source>
        <strain evidence="1 2">DSM 14668</strain>
    </source>
</reference>
<dbReference type="RefSeq" id="WP_136934478.1">
    <property type="nucleotide sequence ID" value="NZ_SSMQ01000065.1"/>
</dbReference>
<dbReference type="Proteomes" id="UP000309215">
    <property type="component" value="Unassembled WGS sequence"/>
</dbReference>
<sequence length="305" mass="33861">MIRRLRRNGRLPAWVCAEPVDTRVANRQDLLVELAIKIEGKPIEEAVAMAKDLVENPPKYGPRTTPKAAPADHDVTDSVAEPDVKAPTETLVPVTVEDWTLFTSDGGEHWLRDLDLAEKAALANPHDIRTTIQKALADGLVRDAMTILGGAENGPLVHEVKVQVAIGSGAKRWVPEYYLNEEAALLLVTRLRMPKAIELTKAIVRVFLAVVRGEVPQKTHAPVDDVSAEEQRLRLLALRQKSAIELYAAIPVPQNHFCATKPSAPHRTAGRRLVFDDQHFAAKRAPRTTEYWLNEEQALFVTTQL</sequence>
<protein>
    <submittedName>
        <fullName evidence="1">Uncharacterized protein</fullName>
    </submittedName>
</protein>